<dbReference type="EMBL" id="LNYP01000031">
    <property type="protein sequence ID" value="KTD37240.1"/>
    <property type="molecule type" value="Genomic_DNA"/>
</dbReference>
<comment type="caution">
    <text evidence="2">The sequence shown here is derived from an EMBL/GenBank/DDBJ whole genome shotgun (WGS) entry which is preliminary data.</text>
</comment>
<accession>A0A0W0WY59</accession>
<evidence type="ECO:0000313" key="3">
    <source>
        <dbReference type="Proteomes" id="UP000054858"/>
    </source>
</evidence>
<reference evidence="2 3" key="1">
    <citation type="submission" date="2015-11" db="EMBL/GenBank/DDBJ databases">
        <title>Genomic analysis of 38 Legionella species identifies large and diverse effector repertoires.</title>
        <authorList>
            <person name="Burstein D."/>
            <person name="Amaro F."/>
            <person name="Zusman T."/>
            <person name="Lifshitz Z."/>
            <person name="Cohen O."/>
            <person name="Gilbert J.A."/>
            <person name="Pupko T."/>
            <person name="Shuman H.A."/>
            <person name="Segal G."/>
        </authorList>
    </citation>
    <scope>NUCLEOTIDE SEQUENCE [LARGE SCALE GENOMIC DNA]</scope>
    <source>
        <strain evidence="2 3">Oak Ridge-10</strain>
    </source>
</reference>
<evidence type="ECO:0000256" key="1">
    <source>
        <dbReference type="SAM" id="SignalP"/>
    </source>
</evidence>
<dbReference type="PATRIC" id="fig|29423.5.peg.2495"/>
<protein>
    <submittedName>
        <fullName evidence="2">Uncharacterized protein</fullName>
    </submittedName>
</protein>
<feature type="chain" id="PRO_5006915928" evidence="1">
    <location>
        <begin position="22"/>
        <end position="138"/>
    </location>
</feature>
<dbReference type="AlphaFoldDB" id="A0A0W0WY59"/>
<name>A0A0W0WY59_9GAMM</name>
<keyword evidence="1" id="KW-0732">Signal</keyword>
<dbReference type="Proteomes" id="UP000054858">
    <property type="component" value="Unassembled WGS sequence"/>
</dbReference>
<sequence>MKRYPIVLGFSGLILASGVFADTQEFVAKSTKAGDNCYISGSVTTFTDAEGKSLSGVLFKAVATDDDRLDVHCPKIVLKLTHNASAFVPNMTAEDLQQCQFHEHASISGADGEENIITSGKFVPVEVKANVSSESSGS</sequence>
<feature type="signal peptide" evidence="1">
    <location>
        <begin position="1"/>
        <end position="21"/>
    </location>
</feature>
<organism evidence="2 3">
    <name type="scientific">Legionella oakridgensis</name>
    <dbReference type="NCBI Taxonomy" id="29423"/>
    <lineage>
        <taxon>Bacteria</taxon>
        <taxon>Pseudomonadati</taxon>
        <taxon>Pseudomonadota</taxon>
        <taxon>Gammaproteobacteria</taxon>
        <taxon>Legionellales</taxon>
        <taxon>Legionellaceae</taxon>
        <taxon>Legionella</taxon>
    </lineage>
</organism>
<proteinExistence type="predicted"/>
<gene>
    <name evidence="2" type="ORF">Loak_2376</name>
</gene>
<evidence type="ECO:0000313" key="2">
    <source>
        <dbReference type="EMBL" id="KTD37240.1"/>
    </source>
</evidence>